<dbReference type="InterPro" id="IPR052928">
    <property type="entry name" value="Desiccation-related_membrane"/>
</dbReference>
<comment type="caution">
    <text evidence="2">The sequence shown here is derived from an EMBL/GenBank/DDBJ whole genome shotgun (WGS) entry which is preliminary data.</text>
</comment>
<sequence length="123" mass="13559">MKTKSLLLGFLVGGVAAGITTLLAAPASGKTTRNYLQENKDLLMTNLKILKDDFLDLKNSASMASTEGKAAISSFSTDVKHSIADWKNAIRPNKQELQREMKKIEETISELELSFNQQNTNRA</sequence>
<keyword evidence="1" id="KW-0175">Coiled coil</keyword>
<dbReference type="PANTHER" id="PTHR35792:SF3">
    <property type="entry name" value="IG HYPOTHETICAL 17707"/>
    <property type="match status" value="1"/>
</dbReference>
<reference evidence="3 5" key="2">
    <citation type="submission" date="2017-12" db="EMBL/GenBank/DDBJ databases">
        <title>Comparative Functional Genomics of Dry Heat Resistant strains isolated from the Viking Spacecraft.</title>
        <authorList>
            <person name="Seuylemezian A."/>
            <person name="Cooper K."/>
            <person name="Vaishampayan P."/>
        </authorList>
    </citation>
    <scope>NUCLEOTIDE SEQUENCE [LARGE SCALE GENOMIC DNA]</scope>
    <source>
        <strain evidence="3 5">ATCC 29669</strain>
    </source>
</reference>
<proteinExistence type="predicted"/>
<evidence type="ECO:0000313" key="5">
    <source>
        <dbReference type="Proteomes" id="UP000235114"/>
    </source>
</evidence>
<gene>
    <name evidence="2" type="ORF">CU635_08390</name>
    <name evidence="3" type="ORF">CVD25_11970</name>
</gene>
<dbReference type="Pfam" id="PF12732">
    <property type="entry name" value="YtxH"/>
    <property type="match status" value="1"/>
</dbReference>
<evidence type="ECO:0000313" key="3">
    <source>
        <dbReference type="EMBL" id="PLR96436.1"/>
    </source>
</evidence>
<evidence type="ECO:0000256" key="1">
    <source>
        <dbReference type="SAM" id="Coils"/>
    </source>
</evidence>
<feature type="coiled-coil region" evidence="1">
    <location>
        <begin position="94"/>
        <end position="121"/>
    </location>
</feature>
<dbReference type="AlphaFoldDB" id="A0A2N5GN95"/>
<evidence type="ECO:0008006" key="6">
    <source>
        <dbReference type="Google" id="ProtNLM"/>
    </source>
</evidence>
<evidence type="ECO:0000313" key="4">
    <source>
        <dbReference type="Proteomes" id="UP000234951"/>
    </source>
</evidence>
<protein>
    <recommendedName>
        <fullName evidence="6">YtxH domain-containing protein</fullName>
    </recommendedName>
</protein>
<dbReference type="Proteomes" id="UP000235114">
    <property type="component" value="Unassembled WGS sequence"/>
</dbReference>
<keyword evidence="5" id="KW-1185">Reference proteome</keyword>
<dbReference type="OrthoDB" id="2989636at2"/>
<dbReference type="Proteomes" id="UP000234951">
    <property type="component" value="Unassembled WGS sequence"/>
</dbReference>
<name>A0A2N5GN95_9BACI</name>
<accession>A0A2N5GN95</accession>
<dbReference type="EMBL" id="PGVD01000032">
    <property type="protein sequence ID" value="PLR96436.1"/>
    <property type="molecule type" value="Genomic_DNA"/>
</dbReference>
<dbReference type="EMBL" id="PGVA01000016">
    <property type="protein sequence ID" value="PLR83750.1"/>
    <property type="molecule type" value="Genomic_DNA"/>
</dbReference>
<evidence type="ECO:0000313" key="2">
    <source>
        <dbReference type="EMBL" id="PLR83750.1"/>
    </source>
</evidence>
<dbReference type="PANTHER" id="PTHR35792">
    <property type="entry name" value="GENERAL STRESS PROTEIN"/>
    <property type="match status" value="1"/>
</dbReference>
<dbReference type="InterPro" id="IPR024623">
    <property type="entry name" value="YtxH"/>
</dbReference>
<reference evidence="2 4" key="1">
    <citation type="submission" date="2017-11" db="EMBL/GenBank/DDBJ databases">
        <title>Comparitive Functional Genomics of Dry Heat Resistant strains isolated from the Viking Spacecraft.</title>
        <authorList>
            <person name="Seuylemezian A."/>
            <person name="Cooper K."/>
            <person name="Vaishampayan P."/>
        </authorList>
    </citation>
    <scope>NUCLEOTIDE SEQUENCE [LARGE SCALE GENOMIC DNA]</scope>
    <source>
        <strain evidence="2 4">M4.6</strain>
    </source>
</reference>
<organism evidence="2 4">
    <name type="scientific">Bacillus canaveralius</name>
    <dbReference type="NCBI Taxonomy" id="1403243"/>
    <lineage>
        <taxon>Bacteria</taxon>
        <taxon>Bacillati</taxon>
        <taxon>Bacillota</taxon>
        <taxon>Bacilli</taxon>
        <taxon>Bacillales</taxon>
        <taxon>Bacillaceae</taxon>
        <taxon>Bacillus</taxon>
    </lineage>
</organism>
<dbReference type="RefSeq" id="WP_101576820.1">
    <property type="nucleotide sequence ID" value="NZ_PGVA01000016.1"/>
</dbReference>